<evidence type="ECO:0000313" key="3">
    <source>
        <dbReference type="Proteomes" id="UP000216013"/>
    </source>
</evidence>
<proteinExistence type="predicted"/>
<feature type="domain" description="HTH LytTR-type" evidence="1">
    <location>
        <begin position="78"/>
        <end position="182"/>
    </location>
</feature>
<dbReference type="AlphaFoldDB" id="A0A268A7N0"/>
<dbReference type="Pfam" id="PF04397">
    <property type="entry name" value="LytTR"/>
    <property type="match status" value="1"/>
</dbReference>
<dbReference type="EMBL" id="NPBV01000025">
    <property type="protein sequence ID" value="PAD20120.1"/>
    <property type="molecule type" value="Genomic_DNA"/>
</dbReference>
<reference evidence="2 3" key="1">
    <citation type="submission" date="2017-07" db="EMBL/GenBank/DDBJ databases">
        <title>Isolation and whole genome analysis of endospore-forming bacteria from heroin.</title>
        <authorList>
            <person name="Kalinowski J."/>
            <person name="Ahrens B."/>
            <person name="Al-Dilaimi A."/>
            <person name="Winkler A."/>
            <person name="Wibberg D."/>
            <person name="Schleenbecker U."/>
            <person name="Ruckert C."/>
            <person name="Wolfel R."/>
            <person name="Grass G."/>
        </authorList>
    </citation>
    <scope>NUCLEOTIDE SEQUENCE [LARGE SCALE GENOMIC DNA]</scope>
    <source>
        <strain evidence="2 3">7528</strain>
    </source>
</reference>
<sequence length="186" mass="21139">MAAYVLLLAGYTISYCFSSADRYTGNINKLKDRGRAMKITIQEDDNCQETEVQITCRQTDSGILELVKILSASNKERLSGERNGELHLLQPDSIYYIESVDNTVFLYDKNAVYQSSLKLYQIEESHFSPDLIRISKSVIVNLSKVEKLKPALGRKLTATLTNGEKLMISRQYVPQLKHKLGIEKEE</sequence>
<accession>A0A268A7N0</accession>
<dbReference type="GO" id="GO:0003677">
    <property type="term" value="F:DNA binding"/>
    <property type="evidence" value="ECO:0007669"/>
    <property type="project" value="InterPro"/>
</dbReference>
<comment type="caution">
    <text evidence="2">The sequence shown here is derived from an EMBL/GenBank/DDBJ whole genome shotgun (WGS) entry which is preliminary data.</text>
</comment>
<dbReference type="OrthoDB" id="9808614at2"/>
<evidence type="ECO:0000313" key="2">
    <source>
        <dbReference type="EMBL" id="PAD20120.1"/>
    </source>
</evidence>
<dbReference type="GO" id="GO:0000156">
    <property type="term" value="F:phosphorelay response regulator activity"/>
    <property type="evidence" value="ECO:0007669"/>
    <property type="project" value="InterPro"/>
</dbReference>
<gene>
    <name evidence="2" type="ORF">CHH64_15370</name>
</gene>
<evidence type="ECO:0000259" key="1">
    <source>
        <dbReference type="PROSITE" id="PS50930"/>
    </source>
</evidence>
<dbReference type="InterPro" id="IPR046947">
    <property type="entry name" value="LytR-like"/>
</dbReference>
<dbReference type="Gene3D" id="2.40.50.1020">
    <property type="entry name" value="LytTr DNA-binding domain"/>
    <property type="match status" value="1"/>
</dbReference>
<dbReference type="PROSITE" id="PS50930">
    <property type="entry name" value="HTH_LYTTR"/>
    <property type="match status" value="1"/>
</dbReference>
<dbReference type="InterPro" id="IPR007492">
    <property type="entry name" value="LytTR_DNA-bd_dom"/>
</dbReference>
<name>A0A268A7N0_9BACI</name>
<dbReference type="Proteomes" id="UP000216013">
    <property type="component" value="Unassembled WGS sequence"/>
</dbReference>
<dbReference type="PANTHER" id="PTHR37299">
    <property type="entry name" value="TRANSCRIPTIONAL REGULATOR-RELATED"/>
    <property type="match status" value="1"/>
</dbReference>
<dbReference type="PANTHER" id="PTHR37299:SF4">
    <property type="entry name" value="TRANSCRIPTIONAL REGULATOR"/>
    <property type="match status" value="1"/>
</dbReference>
<dbReference type="SMART" id="SM00850">
    <property type="entry name" value="LytTR"/>
    <property type="match status" value="1"/>
</dbReference>
<organism evidence="2 3">
    <name type="scientific">Terribacillus saccharophilus</name>
    <dbReference type="NCBI Taxonomy" id="361277"/>
    <lineage>
        <taxon>Bacteria</taxon>
        <taxon>Bacillati</taxon>
        <taxon>Bacillota</taxon>
        <taxon>Bacilli</taxon>
        <taxon>Bacillales</taxon>
        <taxon>Bacillaceae</taxon>
        <taxon>Terribacillus</taxon>
    </lineage>
</organism>
<protein>
    <recommendedName>
        <fullName evidence="1">HTH LytTR-type domain-containing protein</fullName>
    </recommendedName>
</protein>